<dbReference type="PRINTS" id="PR00080">
    <property type="entry name" value="SDRFAMILY"/>
</dbReference>
<dbReference type="CDD" id="cd05332">
    <property type="entry name" value="11beta-HSD1_like_SDR_c"/>
    <property type="match status" value="5"/>
</dbReference>
<name>A0ABN8LIZ4_9CNID</name>
<dbReference type="InterPro" id="IPR053011">
    <property type="entry name" value="SDR_family_member_7"/>
</dbReference>
<feature type="signal peptide" evidence="2">
    <location>
        <begin position="1"/>
        <end position="20"/>
    </location>
</feature>
<keyword evidence="2" id="KW-0732">Signal</keyword>
<evidence type="ECO:0000256" key="2">
    <source>
        <dbReference type="SAM" id="SignalP"/>
    </source>
</evidence>
<dbReference type="Proteomes" id="UP001159427">
    <property type="component" value="Unassembled WGS sequence"/>
</dbReference>
<dbReference type="PROSITE" id="PS00061">
    <property type="entry name" value="ADH_SHORT"/>
    <property type="match status" value="5"/>
</dbReference>
<reference evidence="3 4" key="1">
    <citation type="submission" date="2022-05" db="EMBL/GenBank/DDBJ databases">
        <authorList>
            <consortium name="Genoscope - CEA"/>
            <person name="William W."/>
        </authorList>
    </citation>
    <scope>NUCLEOTIDE SEQUENCE [LARGE SCALE GENOMIC DNA]</scope>
</reference>
<dbReference type="Gene3D" id="3.40.50.720">
    <property type="entry name" value="NAD(P)-binding Rossmann-like Domain"/>
    <property type="match status" value="6"/>
</dbReference>
<sequence length="1711" mass="191654">MARILLVLAVLVPLLCFLLAKYQDADFMLMIYELIGQNPAVALRGKVVWITGASSGIGEYLAYELAKCGCKLVLSARRKDELERVKKNCAGISNSQDILVLPLDLQKFDTHEQLAQDVLKHFGKVDILVNNGARSQRSLVKKTSLEVDRSLLDLNTVGTISLTKAILPHMIKRREGEVVIVSSVLGKFGVPYEATYCASKHALQGYFDTARIELAEYNIGVQTVLPGPVKSEISKYAYTEDINVAFKDSPHYFDGMARMPTERCARLMAVSMANKLDEVWISEYPSLLNVYLNQYFPNLFRWYVSLRGKVVWITGASSGIGEYLAYELAKYGCKLVLSARREGELERVKKNSISLAHDSSFKKDQDILVLPLDLQKFDTHEKMAQDVLKHFGKVDILVNNGARGQFGLLRKTSLEVDRAILDLNTVGTISLTKVILPHMIERREGQIVIVSSLSGKIGSPYTSTYSASKHALHGYFDTARIELSEYNIGVQIICPGPVKSDIIKVAFTEDIDKAPPSEDFIKKVAKIPTMPTERCAKLMAVTMANNLDEVWIAEYPALPGPYLNQYFPNFFKWYVKIFNTFIIEGAIKHGLGIKRGLRTMCIKTASEGKTERNRKRTSKNGSPSFSAVHVFCIMARTLLVLAVLVPLLCFLLVKYQDADFVLMIYELIGENPSVALRGKVVWITGASSGIGEYLAYELAKCGCKLVLSARRKDELERVKKNCAAISLAIDSSFKKDQEILVLPLDLQKFDTHEKLAQDVLKHFGKVDILVNNGARAQLGLISKTSLEVDRAILDLNTVGAISLTKAILPHMIERRNGQIVVVSSLSGKFGSPYTGTYCASKHALHGYFDTARLELSEYNIGVQIICPGPVKSEITKNALSEDVNKPPPSDYAKKLVKMPTERCARLMAVSMANNLDEVWITEYPILTAPYFNQYFPNFFRWYVWLSLRGKVVWITGASSGIGEYLAYELAKCGCKLVLSARRKDELERVKKNSISLATDPSFQKDQEILVLPLDLQKFDTHEKLAQDVLKHFGKVDILVNNGARGQLGLIRKTSLEVDRAILDLNTVGTISLTKAILPHMIERRKGQIVVVSSLSGKSGTPYTATYSATKHALHGYFDTARLELSEYNIGVQIICPGPVKSEIRKYAFSEDIDKPPPLTHAKRLLKMPTERCARLMVVSMANNLDEVWISENPYLAATYINQYFPNVFRWYPSSFHIFYKLYAELVIVSPIRPWASWVIDSGPIRAQGIFVVIVNSRNIRQGGDSCRIMARTLLVLAVLVPLVCFLLVKYQDADFVLMIYKLIGENPAVALRGKVVWITGASSGIGEYLAYELAKCGCKLVLSARRKDELERVKKNCAAISLAIDPSFKKDQEILVLPLDLQKFDTHEKLAQDVLKHFGKVDILVNNGGRGQFGLIRKTSLEVDRAILDLNTVGTISLTKAILPHMIERHEGQIVIVSSLSGKYGSPYTATYSASKHALHGYFDTARLELSEYNIGVQIICPGPVKSEISKKALSEDVNKPPSSDYAKNLPNMPTERCARLMVVSMANNLDEVWITEYPILTAPYFNQYFPNFFRCLWLRKSGFLFFPVSYRWPERESSYFSYNVQTTIHYKLQFCFHTFSGDFILVPLVCFLLVKYQDADFVLMIYELIGENPAVALRGKVVWITGASSGIGEYLAYELAKYGCKLVLSARRKDELERVKKNCAGRSKTL</sequence>
<feature type="chain" id="PRO_5047082701" description="Dehydrogenase/reductase SDR family member 7" evidence="2">
    <location>
        <begin position="21"/>
        <end position="1711"/>
    </location>
</feature>
<evidence type="ECO:0000256" key="1">
    <source>
        <dbReference type="ARBA" id="ARBA00023002"/>
    </source>
</evidence>
<dbReference type="SUPFAM" id="SSF51735">
    <property type="entry name" value="NAD(P)-binding Rossmann-fold domains"/>
    <property type="match status" value="6"/>
</dbReference>
<accession>A0ABN8LIZ4</accession>
<protein>
    <recommendedName>
        <fullName evidence="5">Dehydrogenase/reductase SDR family member 7</fullName>
    </recommendedName>
</protein>
<comment type="caution">
    <text evidence="3">The sequence shown here is derived from an EMBL/GenBank/DDBJ whole genome shotgun (WGS) entry which is preliminary data.</text>
</comment>
<dbReference type="InterPro" id="IPR002347">
    <property type="entry name" value="SDR_fam"/>
</dbReference>
<dbReference type="PRINTS" id="PR00081">
    <property type="entry name" value="GDHRDH"/>
</dbReference>
<keyword evidence="4" id="KW-1185">Reference proteome</keyword>
<dbReference type="InterPro" id="IPR020904">
    <property type="entry name" value="Sc_DH/Rdtase_CS"/>
</dbReference>
<organism evidence="3 4">
    <name type="scientific">Porites evermanni</name>
    <dbReference type="NCBI Taxonomy" id="104178"/>
    <lineage>
        <taxon>Eukaryota</taxon>
        <taxon>Metazoa</taxon>
        <taxon>Cnidaria</taxon>
        <taxon>Anthozoa</taxon>
        <taxon>Hexacorallia</taxon>
        <taxon>Scleractinia</taxon>
        <taxon>Fungiina</taxon>
        <taxon>Poritidae</taxon>
        <taxon>Porites</taxon>
    </lineage>
</organism>
<evidence type="ECO:0000313" key="4">
    <source>
        <dbReference type="Proteomes" id="UP001159427"/>
    </source>
</evidence>
<dbReference type="Pfam" id="PF00106">
    <property type="entry name" value="adh_short"/>
    <property type="match status" value="6"/>
</dbReference>
<evidence type="ECO:0000313" key="3">
    <source>
        <dbReference type="EMBL" id="CAH3015608.1"/>
    </source>
</evidence>
<evidence type="ECO:0008006" key="5">
    <source>
        <dbReference type="Google" id="ProtNLM"/>
    </source>
</evidence>
<dbReference type="EMBL" id="CALNXI010000026">
    <property type="protein sequence ID" value="CAH3015608.1"/>
    <property type="molecule type" value="Genomic_DNA"/>
</dbReference>
<dbReference type="InterPro" id="IPR036291">
    <property type="entry name" value="NAD(P)-bd_dom_sf"/>
</dbReference>
<proteinExistence type="predicted"/>
<dbReference type="PANTHER" id="PTHR44269">
    <property type="entry name" value="DEHYDROGENASE/REDUCTASE SDR FAMILY MEMBER 7-RELATED"/>
    <property type="match status" value="1"/>
</dbReference>
<dbReference type="PANTHER" id="PTHR44269:SF1">
    <property type="entry name" value="DEHYDROGENASE_REDUCTASE SDR FAMILY MEMBER 7"/>
    <property type="match status" value="1"/>
</dbReference>
<gene>
    <name evidence="3" type="ORF">PEVE_00019209</name>
</gene>
<keyword evidence="1" id="KW-0560">Oxidoreductase</keyword>